<dbReference type="EMBL" id="BARW01007826">
    <property type="protein sequence ID" value="GAI76788.1"/>
    <property type="molecule type" value="Genomic_DNA"/>
</dbReference>
<comment type="caution">
    <text evidence="1">The sequence shown here is derived from an EMBL/GenBank/DDBJ whole genome shotgun (WGS) entry which is preliminary data.</text>
</comment>
<gene>
    <name evidence="1" type="ORF">S12H4_16214</name>
</gene>
<evidence type="ECO:0000313" key="1">
    <source>
        <dbReference type="EMBL" id="GAI76788.1"/>
    </source>
</evidence>
<reference evidence="1" key="1">
    <citation type="journal article" date="2014" name="Front. Microbiol.">
        <title>High frequency of phylogenetically diverse reductive dehalogenase-homologous genes in deep subseafloor sedimentary metagenomes.</title>
        <authorList>
            <person name="Kawai M."/>
            <person name="Futagami T."/>
            <person name="Toyoda A."/>
            <person name="Takaki Y."/>
            <person name="Nishi S."/>
            <person name="Hori S."/>
            <person name="Arai W."/>
            <person name="Tsubouchi T."/>
            <person name="Morono Y."/>
            <person name="Uchiyama I."/>
            <person name="Ito T."/>
            <person name="Fujiyama A."/>
            <person name="Inagaki F."/>
            <person name="Takami H."/>
        </authorList>
    </citation>
    <scope>NUCLEOTIDE SEQUENCE</scope>
    <source>
        <strain evidence="1">Expedition CK06-06</strain>
    </source>
</reference>
<proteinExistence type="predicted"/>
<sequence>MSEKHQIIITCDNCPVTFESKAAAFQTARREARNYGWYIGSEYKGVKSDFFCPECRKKRVKK</sequence>
<protein>
    <submittedName>
        <fullName evidence="1">Uncharacterized protein</fullName>
    </submittedName>
</protein>
<name>X1R8A2_9ZZZZ</name>
<organism evidence="1">
    <name type="scientific">marine sediment metagenome</name>
    <dbReference type="NCBI Taxonomy" id="412755"/>
    <lineage>
        <taxon>unclassified sequences</taxon>
        <taxon>metagenomes</taxon>
        <taxon>ecological metagenomes</taxon>
    </lineage>
</organism>
<dbReference type="AlphaFoldDB" id="X1R8A2"/>
<accession>X1R8A2</accession>